<keyword evidence="5" id="KW-0378">Hydrolase</keyword>
<reference evidence="5 6" key="1">
    <citation type="journal article" date="2014" name="Int. J. Syst. Evol. Microbiol.">
        <title>Description of Galbitalea soli gen. nov., sp. nov., and Frondihabitans sucicola sp. nov.</title>
        <authorList>
            <person name="Kim S.J."/>
            <person name="Lim J.M."/>
            <person name="Ahn J.H."/>
            <person name="Weon H.Y."/>
            <person name="Hamada M."/>
            <person name="Suzuki K."/>
            <person name="Ahn T.Y."/>
            <person name="Kwon S.W."/>
        </authorList>
    </citation>
    <scope>NUCLEOTIDE SEQUENCE [LARGE SCALE GENOMIC DNA]</scope>
    <source>
        <strain evidence="5 6">NBRC 108727</strain>
    </source>
</reference>
<dbReference type="GO" id="GO:0009097">
    <property type="term" value="P:isoleucine biosynthetic process"/>
    <property type="evidence" value="ECO:0007669"/>
    <property type="project" value="TreeGrafter"/>
</dbReference>
<dbReference type="EMBL" id="JAAGWZ010000002">
    <property type="protein sequence ID" value="NEM91406.1"/>
    <property type="molecule type" value="Genomic_DNA"/>
</dbReference>
<proteinExistence type="inferred from homology"/>
<dbReference type="GO" id="GO:0003984">
    <property type="term" value="F:acetolactate synthase activity"/>
    <property type="evidence" value="ECO:0007669"/>
    <property type="project" value="TreeGrafter"/>
</dbReference>
<evidence type="ECO:0000313" key="6">
    <source>
        <dbReference type="Proteomes" id="UP000479756"/>
    </source>
</evidence>
<evidence type="ECO:0000259" key="3">
    <source>
        <dbReference type="Pfam" id="PF00205"/>
    </source>
</evidence>
<comment type="similarity">
    <text evidence="1">Belongs to the TPP enzyme family.</text>
</comment>
<dbReference type="GO" id="GO:0016787">
    <property type="term" value="F:hydrolase activity"/>
    <property type="evidence" value="ECO:0007669"/>
    <property type="project" value="UniProtKB-KW"/>
</dbReference>
<accession>A0A7C9PNB3</accession>
<gene>
    <name evidence="5" type="ORF">G3T37_08550</name>
</gene>
<dbReference type="GO" id="GO:0009099">
    <property type="term" value="P:L-valine biosynthetic process"/>
    <property type="evidence" value="ECO:0007669"/>
    <property type="project" value="TreeGrafter"/>
</dbReference>
<name>A0A7C9PNB3_9MICO</name>
<sequence length="637" mass="67602">MAAPHTREPRRLTVAQALIEFLAHQWTVDGEHRSRAIVGTFGIFGKGNVAGVGQALRQYALSEPTLMPYHQARTELAMVHQSVGFARMSRRRATFACTGAAGAGSTGMLTGAALATAAHLPVLLLPSDPLASRVSEPARGYAGFPHDATVTATDAFRPLSRYFDRVHRPEQLVPAALGAMRVLTDPAETGAVTIVLPEDVQAEALEVPAGFLDDREWVIRRPRPDRTELARLLGALRDAARPLIVAGGGVLYSDAAAALRQLAEASGIPVAVTVSGLGSMPDDHPQYLGPIGTTGTPAANRVARGADLVLAVGARLSDLTTSSGTAFQHPGVRVASITLSALDAVRHGTLPVVADARETLLDLAEELADWSVQAAYRQEYTRERAAWREQRDRALTRHRRALPSTAEIVGAVDEASDPEDVVVAASGSTAAELPALWRPRSELGCHIEAATASPGYEIPGGVGVARAAPDRDVIVLLGDGAYLMLHSSLVTASAEGLKIIVVLVQNHGLAAVGRLGQLAGSDHYGTLFRYHDSEANSFETGDRLPINLATNAASLGVDVIRIAPSADAIDELVAAIREAKRASTTTVIHITGDPFIEGPSGEGWWEVPAAEVSTLPDTVSAREVYEERRAEQRRYLR</sequence>
<evidence type="ECO:0000256" key="1">
    <source>
        <dbReference type="ARBA" id="ARBA00007812"/>
    </source>
</evidence>
<comment type="caution">
    <text evidence="5">The sequence shown here is derived from an EMBL/GenBank/DDBJ whole genome shotgun (WGS) entry which is preliminary data.</text>
</comment>
<feature type="domain" description="Thiamine pyrophosphate enzyme central" evidence="3">
    <location>
        <begin position="230"/>
        <end position="362"/>
    </location>
</feature>
<dbReference type="CDD" id="cd07035">
    <property type="entry name" value="TPP_PYR_POX_like"/>
    <property type="match status" value="1"/>
</dbReference>
<evidence type="ECO:0000256" key="2">
    <source>
        <dbReference type="ARBA" id="ARBA00023052"/>
    </source>
</evidence>
<keyword evidence="2" id="KW-0786">Thiamine pyrophosphate</keyword>
<dbReference type="GO" id="GO:0005948">
    <property type="term" value="C:acetolactate synthase complex"/>
    <property type="evidence" value="ECO:0007669"/>
    <property type="project" value="TreeGrafter"/>
</dbReference>
<keyword evidence="6" id="KW-1185">Reference proteome</keyword>
<protein>
    <submittedName>
        <fullName evidence="5">3D-(3,5/4)-trihydroxycyclohexane-1,2-dione acylhydrolase (Decyclizing)</fullName>
    </submittedName>
</protein>
<dbReference type="PANTHER" id="PTHR18968">
    <property type="entry name" value="THIAMINE PYROPHOSPHATE ENZYMES"/>
    <property type="match status" value="1"/>
</dbReference>
<dbReference type="GO" id="GO:0050660">
    <property type="term" value="F:flavin adenine dinucleotide binding"/>
    <property type="evidence" value="ECO:0007669"/>
    <property type="project" value="TreeGrafter"/>
</dbReference>
<dbReference type="InterPro" id="IPR011766">
    <property type="entry name" value="TPP_enzyme_TPP-bd"/>
</dbReference>
<dbReference type="InterPro" id="IPR029061">
    <property type="entry name" value="THDP-binding"/>
</dbReference>
<dbReference type="PANTHER" id="PTHR18968:SF9">
    <property type="entry name" value="3D-(3,5_4)-TRIHYDROXYCYCLOHEXANE-1,2-DIONE HYDROLASE"/>
    <property type="match status" value="1"/>
</dbReference>
<dbReference type="Pfam" id="PF02775">
    <property type="entry name" value="TPP_enzyme_C"/>
    <property type="match status" value="1"/>
</dbReference>
<dbReference type="AlphaFoldDB" id="A0A7C9PNB3"/>
<dbReference type="GO" id="GO:0000287">
    <property type="term" value="F:magnesium ion binding"/>
    <property type="evidence" value="ECO:0007669"/>
    <property type="project" value="InterPro"/>
</dbReference>
<dbReference type="InterPro" id="IPR012000">
    <property type="entry name" value="Thiamin_PyroP_enz_cen_dom"/>
</dbReference>
<dbReference type="Gene3D" id="3.40.50.1220">
    <property type="entry name" value="TPP-binding domain"/>
    <property type="match status" value="1"/>
</dbReference>
<dbReference type="InterPro" id="IPR000399">
    <property type="entry name" value="TPP-bd_CS"/>
</dbReference>
<dbReference type="Proteomes" id="UP000479756">
    <property type="component" value="Unassembled WGS sequence"/>
</dbReference>
<dbReference type="InterPro" id="IPR029035">
    <property type="entry name" value="DHS-like_NAD/FAD-binding_dom"/>
</dbReference>
<evidence type="ECO:0000259" key="4">
    <source>
        <dbReference type="Pfam" id="PF02775"/>
    </source>
</evidence>
<dbReference type="PROSITE" id="PS00187">
    <property type="entry name" value="TPP_ENZYMES"/>
    <property type="match status" value="1"/>
</dbReference>
<organism evidence="5 6">
    <name type="scientific">Galbitalea soli</name>
    <dbReference type="NCBI Taxonomy" id="1268042"/>
    <lineage>
        <taxon>Bacteria</taxon>
        <taxon>Bacillati</taxon>
        <taxon>Actinomycetota</taxon>
        <taxon>Actinomycetes</taxon>
        <taxon>Micrococcales</taxon>
        <taxon>Microbacteriaceae</taxon>
        <taxon>Galbitalea</taxon>
    </lineage>
</organism>
<dbReference type="SUPFAM" id="SSF52467">
    <property type="entry name" value="DHS-like NAD/FAD-binding domain"/>
    <property type="match status" value="1"/>
</dbReference>
<feature type="domain" description="Thiamine pyrophosphate enzyme TPP-binding" evidence="4">
    <location>
        <begin position="438"/>
        <end position="590"/>
    </location>
</feature>
<dbReference type="Gene3D" id="3.40.50.970">
    <property type="match status" value="2"/>
</dbReference>
<dbReference type="GO" id="GO:0030976">
    <property type="term" value="F:thiamine pyrophosphate binding"/>
    <property type="evidence" value="ECO:0007669"/>
    <property type="project" value="InterPro"/>
</dbReference>
<dbReference type="InterPro" id="IPR045229">
    <property type="entry name" value="TPP_enz"/>
</dbReference>
<dbReference type="SUPFAM" id="SSF52518">
    <property type="entry name" value="Thiamin diphosphate-binding fold (THDP-binding)"/>
    <property type="match status" value="2"/>
</dbReference>
<dbReference type="Pfam" id="PF00205">
    <property type="entry name" value="TPP_enzyme_M"/>
    <property type="match status" value="1"/>
</dbReference>
<evidence type="ECO:0000313" key="5">
    <source>
        <dbReference type="EMBL" id="NEM91406.1"/>
    </source>
</evidence>